<proteinExistence type="predicted"/>
<evidence type="ECO:0000256" key="3">
    <source>
        <dbReference type="ARBA" id="ARBA00023136"/>
    </source>
</evidence>
<dbReference type="OrthoDB" id="10686191at2759"/>
<comment type="subcellular location">
    <subcellularLocation>
        <location evidence="1">Cell outer membrane</location>
    </subcellularLocation>
</comment>
<reference evidence="6" key="1">
    <citation type="submission" date="2021-03" db="EMBL/GenBank/DDBJ databases">
        <title>Comparative genomics and phylogenomic investigation of the class Geoglossomycetes provide insights into ecological specialization and systematics.</title>
        <authorList>
            <person name="Melie T."/>
            <person name="Pirro S."/>
            <person name="Miller A.N."/>
            <person name="Quandt A."/>
        </authorList>
    </citation>
    <scope>NUCLEOTIDE SEQUENCE</scope>
    <source>
        <strain evidence="6">GBOQ0MN5Z8</strain>
    </source>
</reference>
<evidence type="ECO:0000259" key="5">
    <source>
        <dbReference type="Pfam" id="PF07980"/>
    </source>
</evidence>
<evidence type="ECO:0000313" key="7">
    <source>
        <dbReference type="Proteomes" id="UP000698800"/>
    </source>
</evidence>
<name>A0A9P8L0F4_9PEZI</name>
<dbReference type="Gene3D" id="1.25.40.390">
    <property type="match status" value="1"/>
</dbReference>
<dbReference type="SUPFAM" id="SSF48452">
    <property type="entry name" value="TPR-like"/>
    <property type="match status" value="1"/>
</dbReference>
<comment type="caution">
    <text evidence="6">The sequence shown here is derived from an EMBL/GenBank/DDBJ whole genome shotgun (WGS) entry which is preliminary data.</text>
</comment>
<keyword evidence="3" id="KW-0472">Membrane</keyword>
<dbReference type="Pfam" id="PF07980">
    <property type="entry name" value="SusD_RagB"/>
    <property type="match status" value="1"/>
</dbReference>
<sequence length="307" mass="34287">MTANSSLIRSPKVQVLEQVISDLKDAQSMLSMNYIDGKLQAYSGGSIERLRPTFWAATALLARAYLYKSDYVGAEAQANSLINNGTVYKFASLDSVFLKNSTEAIWQLQPVNAGHNTEDAWVMVLPSTGPTTSYPVYLNQNLLSAFEPNDKRKVKWVNSVTSGIITYSYPYKYKSATLNASITEYLMVLRLAEQYLIRAEARAQQGNTSGALSDLNAIRARATLDPFVTTDKATLLAAILHERQVELFTEWGHRWLDLKRFGAIDAVMSIVTPQKANNAPWQSYQQLYPVPVADILLDPNLSQNDKY</sequence>
<accession>A0A9P8L0F4</accession>
<organism evidence="6 7">
    <name type="scientific">Glutinoglossum americanum</name>
    <dbReference type="NCBI Taxonomy" id="1670608"/>
    <lineage>
        <taxon>Eukaryota</taxon>
        <taxon>Fungi</taxon>
        <taxon>Dikarya</taxon>
        <taxon>Ascomycota</taxon>
        <taxon>Pezizomycotina</taxon>
        <taxon>Geoglossomycetes</taxon>
        <taxon>Geoglossales</taxon>
        <taxon>Geoglossaceae</taxon>
        <taxon>Glutinoglossum</taxon>
    </lineage>
</organism>
<keyword evidence="4" id="KW-0998">Cell outer membrane</keyword>
<protein>
    <recommendedName>
        <fullName evidence="5">RagB/SusD domain-containing protein</fullName>
    </recommendedName>
</protein>
<keyword evidence="7" id="KW-1185">Reference proteome</keyword>
<evidence type="ECO:0000313" key="6">
    <source>
        <dbReference type="EMBL" id="KAH0536075.1"/>
    </source>
</evidence>
<dbReference type="EMBL" id="JAGHQL010000237">
    <property type="protein sequence ID" value="KAH0536075.1"/>
    <property type="molecule type" value="Genomic_DNA"/>
</dbReference>
<feature type="domain" description="RagB/SusD" evidence="5">
    <location>
        <begin position="146"/>
        <end position="307"/>
    </location>
</feature>
<dbReference type="AlphaFoldDB" id="A0A9P8L0F4"/>
<dbReference type="InterPro" id="IPR011990">
    <property type="entry name" value="TPR-like_helical_dom_sf"/>
</dbReference>
<evidence type="ECO:0000256" key="2">
    <source>
        <dbReference type="ARBA" id="ARBA00022729"/>
    </source>
</evidence>
<evidence type="ECO:0000256" key="1">
    <source>
        <dbReference type="ARBA" id="ARBA00004442"/>
    </source>
</evidence>
<gene>
    <name evidence="6" type="ORF">FGG08_007024</name>
</gene>
<keyword evidence="2" id="KW-0732">Signal</keyword>
<dbReference type="Proteomes" id="UP000698800">
    <property type="component" value="Unassembled WGS sequence"/>
</dbReference>
<dbReference type="InterPro" id="IPR012944">
    <property type="entry name" value="SusD_RagB_dom"/>
</dbReference>
<evidence type="ECO:0000256" key="4">
    <source>
        <dbReference type="ARBA" id="ARBA00023237"/>
    </source>
</evidence>